<dbReference type="GO" id="GO:0140285">
    <property type="term" value="P:endosome fission"/>
    <property type="evidence" value="ECO:0007669"/>
    <property type="project" value="TreeGrafter"/>
</dbReference>
<dbReference type="GO" id="GO:0051125">
    <property type="term" value="P:regulation of actin nucleation"/>
    <property type="evidence" value="ECO:0007669"/>
    <property type="project" value="TreeGrafter"/>
</dbReference>
<comment type="similarity">
    <text evidence="1">Belongs to the strumpellin family.</text>
</comment>
<dbReference type="Pfam" id="PF10266">
    <property type="entry name" value="Strumpellin"/>
    <property type="match status" value="1"/>
</dbReference>
<reference evidence="3" key="2">
    <citation type="submission" date="2022-06" db="UniProtKB">
        <authorList>
            <consortium name="EnsemblMetazoa"/>
        </authorList>
    </citation>
    <scope>IDENTIFICATION</scope>
    <source>
        <strain evidence="3">DF5081</strain>
    </source>
</reference>
<dbReference type="InterPro" id="IPR019393">
    <property type="entry name" value="WASH_strumpellin"/>
</dbReference>
<dbReference type="GO" id="GO:0030041">
    <property type="term" value="P:actin filament polymerization"/>
    <property type="evidence" value="ECO:0007669"/>
    <property type="project" value="TreeGrafter"/>
</dbReference>
<organism evidence="3 4">
    <name type="scientific">Caenorhabditis japonica</name>
    <dbReference type="NCBI Taxonomy" id="281687"/>
    <lineage>
        <taxon>Eukaryota</taxon>
        <taxon>Metazoa</taxon>
        <taxon>Ecdysozoa</taxon>
        <taxon>Nematoda</taxon>
        <taxon>Chromadorea</taxon>
        <taxon>Rhabditida</taxon>
        <taxon>Rhabditina</taxon>
        <taxon>Rhabditomorpha</taxon>
        <taxon>Rhabditoidea</taxon>
        <taxon>Rhabditidae</taxon>
        <taxon>Peloderinae</taxon>
        <taxon>Caenorhabditis</taxon>
    </lineage>
</organism>
<dbReference type="PANTHER" id="PTHR15691:SF6">
    <property type="entry name" value="WASH COMPLEX SUBUNIT 5"/>
    <property type="match status" value="1"/>
</dbReference>
<dbReference type="EnsemblMetazoa" id="CJA32489.1">
    <property type="protein sequence ID" value="CJA32489.1"/>
    <property type="gene ID" value="WBGene00208336"/>
</dbReference>
<keyword evidence="2" id="KW-0812">Transmembrane</keyword>
<keyword evidence="2" id="KW-0472">Membrane</keyword>
<protein>
    <submittedName>
        <fullName evidence="3">Uncharacterized protein</fullName>
    </submittedName>
</protein>
<keyword evidence="2" id="KW-1133">Transmembrane helix</keyword>
<reference evidence="4" key="1">
    <citation type="submission" date="2010-08" db="EMBL/GenBank/DDBJ databases">
        <authorList>
            <consortium name="Caenorhabditis japonica Sequencing Consortium"/>
            <person name="Wilson R.K."/>
        </authorList>
    </citation>
    <scope>NUCLEOTIDE SEQUENCE [LARGE SCALE GENOMIC DNA]</scope>
    <source>
        <strain evidence="4">DF5081</strain>
    </source>
</reference>
<evidence type="ECO:0000313" key="3">
    <source>
        <dbReference type="EnsemblMetazoa" id="CJA32489.1"/>
    </source>
</evidence>
<evidence type="ECO:0000313" key="4">
    <source>
        <dbReference type="Proteomes" id="UP000005237"/>
    </source>
</evidence>
<feature type="transmembrane region" description="Helical" evidence="2">
    <location>
        <begin position="12"/>
        <end position="32"/>
    </location>
</feature>
<name>A0A8R1IDB8_CAEJA</name>
<accession>A0A8R1IDB8</accession>
<dbReference type="Proteomes" id="UP000005237">
    <property type="component" value="Unassembled WGS sequence"/>
</dbReference>
<evidence type="ECO:0000256" key="2">
    <source>
        <dbReference type="SAM" id="Phobius"/>
    </source>
</evidence>
<evidence type="ECO:0000256" key="1">
    <source>
        <dbReference type="ARBA" id="ARBA00006224"/>
    </source>
</evidence>
<dbReference type="AlphaFoldDB" id="A0A8R1IDB8"/>
<dbReference type="GO" id="GO:0005768">
    <property type="term" value="C:endosome"/>
    <property type="evidence" value="ECO:0007669"/>
    <property type="project" value="TreeGrafter"/>
</dbReference>
<dbReference type="GO" id="GO:0071203">
    <property type="term" value="C:WASH complex"/>
    <property type="evidence" value="ECO:0007669"/>
    <property type="project" value="InterPro"/>
</dbReference>
<sequence length="66" mass="7439">MTRVVNSVYREVWVVNLGFGVIANIFDAWYPYKAAWNALSATMTQQEAAGIMEKHLKVMNGSSFPQ</sequence>
<proteinExistence type="inferred from homology"/>
<keyword evidence="4" id="KW-1185">Reference proteome</keyword>
<dbReference type="GO" id="GO:0007032">
    <property type="term" value="P:endosome organization"/>
    <property type="evidence" value="ECO:0007669"/>
    <property type="project" value="TreeGrafter"/>
</dbReference>
<dbReference type="PANTHER" id="PTHR15691">
    <property type="entry name" value="WASH COMPLEX SUBUNIT 5"/>
    <property type="match status" value="1"/>
</dbReference>